<dbReference type="InterPro" id="IPR011611">
    <property type="entry name" value="PfkB_dom"/>
</dbReference>
<keyword evidence="5" id="KW-0067">ATP-binding</keyword>
<feature type="domain" description="Carbohydrate kinase PfkB" evidence="6">
    <location>
        <begin position="5"/>
        <end position="307"/>
    </location>
</feature>
<sequence length="314" mass="32973">MSKPIVVVGEALIDLIQQPNGSYDAKTGGAPANVAIALARLGIDVTFFARMSVDAFGVKLHDWLAPESINLAHLIRTTDPTTLAVATLDDHGKANYSFYTNGTADWGLTDLDLADLVASPPAAFVIGSVALVIEPGAGAIERTAQRLHDAGETTVVFDVNIRPGLGFERDAERTRVERQVGIAHIIKASDEDIAWLYSPNDVESVAATWSQSGRAVIVTRGSAGATLYLDGHRVTDVAAPTIELVDTVGAGDSFLGATLFGLQQLDALGHAATSRLRIVTPDQWADVLALAARVGALTCSRAGCNPPTRAELGV</sequence>
<dbReference type="PANTHER" id="PTHR43085">
    <property type="entry name" value="HEXOKINASE FAMILY MEMBER"/>
    <property type="match status" value="1"/>
</dbReference>
<evidence type="ECO:0000256" key="5">
    <source>
        <dbReference type="ARBA" id="ARBA00022840"/>
    </source>
</evidence>
<dbReference type="PANTHER" id="PTHR43085:SF1">
    <property type="entry name" value="PSEUDOURIDINE KINASE-RELATED"/>
    <property type="match status" value="1"/>
</dbReference>
<evidence type="ECO:0000256" key="3">
    <source>
        <dbReference type="ARBA" id="ARBA00022741"/>
    </source>
</evidence>
<dbReference type="InterPro" id="IPR002139">
    <property type="entry name" value="Ribo/fructo_kinase"/>
</dbReference>
<dbReference type="AlphaFoldDB" id="A0A6J6DGM9"/>
<keyword evidence="3" id="KW-0547">Nucleotide-binding</keyword>
<dbReference type="SUPFAM" id="SSF53613">
    <property type="entry name" value="Ribokinase-like"/>
    <property type="match status" value="1"/>
</dbReference>
<organism evidence="7">
    <name type="scientific">freshwater metagenome</name>
    <dbReference type="NCBI Taxonomy" id="449393"/>
    <lineage>
        <taxon>unclassified sequences</taxon>
        <taxon>metagenomes</taxon>
        <taxon>ecological metagenomes</taxon>
    </lineage>
</organism>
<keyword evidence="4" id="KW-0418">Kinase</keyword>
<evidence type="ECO:0000256" key="1">
    <source>
        <dbReference type="ARBA" id="ARBA00010688"/>
    </source>
</evidence>
<comment type="similarity">
    <text evidence="1">Belongs to the carbohydrate kinase PfkB family.</text>
</comment>
<dbReference type="Pfam" id="PF00294">
    <property type="entry name" value="PfkB"/>
    <property type="match status" value="1"/>
</dbReference>
<dbReference type="EMBL" id="CAEZTD010000052">
    <property type="protein sequence ID" value="CAB4561869.1"/>
    <property type="molecule type" value="Genomic_DNA"/>
</dbReference>
<evidence type="ECO:0000313" key="7">
    <source>
        <dbReference type="EMBL" id="CAB4561869.1"/>
    </source>
</evidence>
<dbReference type="CDD" id="cd01167">
    <property type="entry name" value="bac_FRK"/>
    <property type="match status" value="1"/>
</dbReference>
<gene>
    <name evidence="7" type="ORF">UFOPK1591_00785</name>
</gene>
<dbReference type="GO" id="GO:0016301">
    <property type="term" value="F:kinase activity"/>
    <property type="evidence" value="ECO:0007669"/>
    <property type="project" value="UniProtKB-KW"/>
</dbReference>
<accession>A0A6J6DGM9</accession>
<reference evidence="7" key="1">
    <citation type="submission" date="2020-05" db="EMBL/GenBank/DDBJ databases">
        <authorList>
            <person name="Chiriac C."/>
            <person name="Salcher M."/>
            <person name="Ghai R."/>
            <person name="Kavagutti S V."/>
        </authorList>
    </citation>
    <scope>NUCLEOTIDE SEQUENCE</scope>
</reference>
<evidence type="ECO:0000256" key="2">
    <source>
        <dbReference type="ARBA" id="ARBA00022679"/>
    </source>
</evidence>
<protein>
    <submittedName>
        <fullName evidence="7">Unannotated protein</fullName>
    </submittedName>
</protein>
<dbReference type="Gene3D" id="3.40.1190.20">
    <property type="match status" value="1"/>
</dbReference>
<dbReference type="InterPro" id="IPR029056">
    <property type="entry name" value="Ribokinase-like"/>
</dbReference>
<proteinExistence type="inferred from homology"/>
<name>A0A6J6DGM9_9ZZZZ</name>
<dbReference type="InterPro" id="IPR050306">
    <property type="entry name" value="PfkB_Carbo_kinase"/>
</dbReference>
<keyword evidence="2" id="KW-0808">Transferase</keyword>
<dbReference type="PRINTS" id="PR00990">
    <property type="entry name" value="RIBOKINASE"/>
</dbReference>
<evidence type="ECO:0000256" key="4">
    <source>
        <dbReference type="ARBA" id="ARBA00022777"/>
    </source>
</evidence>
<dbReference type="GO" id="GO:0005524">
    <property type="term" value="F:ATP binding"/>
    <property type="evidence" value="ECO:0007669"/>
    <property type="project" value="UniProtKB-KW"/>
</dbReference>
<evidence type="ECO:0000259" key="6">
    <source>
        <dbReference type="Pfam" id="PF00294"/>
    </source>
</evidence>